<feature type="domain" description="Response regulatory" evidence="3">
    <location>
        <begin position="2"/>
        <end position="120"/>
    </location>
</feature>
<dbReference type="SUPFAM" id="SSF52172">
    <property type="entry name" value="CheY-like"/>
    <property type="match status" value="1"/>
</dbReference>
<dbReference type="FunCoup" id="F5YFS3">
    <property type="interactions" value="98"/>
</dbReference>
<dbReference type="PANTHER" id="PTHR44591:SF3">
    <property type="entry name" value="RESPONSE REGULATORY DOMAIN-CONTAINING PROTEIN"/>
    <property type="match status" value="1"/>
</dbReference>
<organism evidence="4 5">
    <name type="scientific">Leadbettera azotonutricia (strain ATCC BAA-888 / DSM 13862 / ZAS-9)</name>
    <name type="common">Treponema azotonutricium</name>
    <dbReference type="NCBI Taxonomy" id="545695"/>
    <lineage>
        <taxon>Bacteria</taxon>
        <taxon>Pseudomonadati</taxon>
        <taxon>Spirochaetota</taxon>
        <taxon>Spirochaetia</taxon>
        <taxon>Spirochaetales</taxon>
        <taxon>Breznakiellaceae</taxon>
        <taxon>Leadbettera</taxon>
    </lineage>
</organism>
<dbReference type="Pfam" id="PF00072">
    <property type="entry name" value="Response_reg"/>
    <property type="match status" value="1"/>
</dbReference>
<dbReference type="STRING" id="545695.TREAZ_2445"/>
<dbReference type="PROSITE" id="PS50110">
    <property type="entry name" value="RESPONSE_REGULATORY"/>
    <property type="match status" value="1"/>
</dbReference>
<dbReference type="HOGENOM" id="CLU_000445_69_12_12"/>
<evidence type="ECO:0000256" key="1">
    <source>
        <dbReference type="ARBA" id="ARBA00022553"/>
    </source>
</evidence>
<evidence type="ECO:0000259" key="3">
    <source>
        <dbReference type="PROSITE" id="PS50110"/>
    </source>
</evidence>
<dbReference type="InParanoid" id="F5YFS3"/>
<gene>
    <name evidence="4" type="ordered locus">TREAZ_2445</name>
</gene>
<dbReference type="InterPro" id="IPR001789">
    <property type="entry name" value="Sig_transdc_resp-reg_receiver"/>
</dbReference>
<dbReference type="PANTHER" id="PTHR44591">
    <property type="entry name" value="STRESS RESPONSE REGULATOR PROTEIN 1"/>
    <property type="match status" value="1"/>
</dbReference>
<keyword evidence="1 2" id="KW-0597">Phosphoprotein</keyword>
<dbReference type="InterPro" id="IPR050595">
    <property type="entry name" value="Bact_response_regulator"/>
</dbReference>
<reference evidence="5" key="1">
    <citation type="submission" date="2009-12" db="EMBL/GenBank/DDBJ databases">
        <title>Complete sequence of Treponema azotonutricium strain ZAS-9.</title>
        <authorList>
            <person name="Tetu S.G."/>
            <person name="Matson E."/>
            <person name="Ren Q."/>
            <person name="Seshadri R."/>
            <person name="Elbourne L."/>
            <person name="Hassan K.A."/>
            <person name="Durkin A."/>
            <person name="Radune D."/>
            <person name="Mohamoud Y."/>
            <person name="Shay R."/>
            <person name="Jin S."/>
            <person name="Zhang X."/>
            <person name="Lucey K."/>
            <person name="Ballor N.R."/>
            <person name="Ottesen E."/>
            <person name="Rosenthal R."/>
            <person name="Allen A."/>
            <person name="Leadbetter J.R."/>
            <person name="Paulsen I.T."/>
        </authorList>
    </citation>
    <scope>NUCLEOTIDE SEQUENCE [LARGE SCALE GENOMIC DNA]</scope>
    <source>
        <strain evidence="5">ATCC BAA-888 / DSM 13862 / ZAS-9</strain>
    </source>
</reference>
<proteinExistence type="predicted"/>
<sequence length="121" mass="13661">MNVLVVDDSKFMRNIVKSYFSEIGMPCHYFEAVNGLEALKILQSTRMDLVLLDWNMPAMTGISFLKKVRAIESLKNLPIIMVTSEGAKANVIEAFKSGVSDYILKPIDGRIFKEKIKEIFG</sequence>
<dbReference type="Proteomes" id="UP000009222">
    <property type="component" value="Chromosome"/>
</dbReference>
<dbReference type="InterPro" id="IPR011006">
    <property type="entry name" value="CheY-like_superfamily"/>
</dbReference>
<name>F5YFS3_LEAAZ</name>
<evidence type="ECO:0000313" key="4">
    <source>
        <dbReference type="EMBL" id="AEF82980.1"/>
    </source>
</evidence>
<keyword evidence="5" id="KW-1185">Reference proteome</keyword>
<dbReference type="eggNOG" id="COG0745">
    <property type="taxonomic scope" value="Bacteria"/>
</dbReference>
<accession>F5YFS3</accession>
<dbReference type="OrthoDB" id="9797769at2"/>
<dbReference type="KEGG" id="taz:TREAZ_2445"/>
<dbReference type="Gene3D" id="3.40.50.2300">
    <property type="match status" value="1"/>
</dbReference>
<reference evidence="4 5" key="2">
    <citation type="journal article" date="2011" name="ISME J.">
        <title>RNA-seq reveals cooperative metabolic interactions between two termite-gut spirochete species in co-culture.</title>
        <authorList>
            <person name="Rosenthal A.Z."/>
            <person name="Matson E.G."/>
            <person name="Eldar A."/>
            <person name="Leadbetter J.R."/>
        </authorList>
    </citation>
    <scope>NUCLEOTIDE SEQUENCE [LARGE SCALE GENOMIC DNA]</scope>
    <source>
        <strain evidence="5">ATCC BAA-888 / DSM 13862 / ZAS-9</strain>
    </source>
</reference>
<dbReference type="EMBL" id="CP001841">
    <property type="protein sequence ID" value="AEF82980.1"/>
    <property type="molecule type" value="Genomic_DNA"/>
</dbReference>
<dbReference type="GO" id="GO:0000160">
    <property type="term" value="P:phosphorelay signal transduction system"/>
    <property type="evidence" value="ECO:0007669"/>
    <property type="project" value="InterPro"/>
</dbReference>
<dbReference type="RefSeq" id="WP_015713074.1">
    <property type="nucleotide sequence ID" value="NC_015577.1"/>
</dbReference>
<feature type="modified residue" description="4-aspartylphosphate" evidence="2">
    <location>
        <position position="53"/>
    </location>
</feature>
<evidence type="ECO:0000256" key="2">
    <source>
        <dbReference type="PROSITE-ProRule" id="PRU00169"/>
    </source>
</evidence>
<evidence type="ECO:0000313" key="5">
    <source>
        <dbReference type="Proteomes" id="UP000009222"/>
    </source>
</evidence>
<dbReference type="SMART" id="SM00448">
    <property type="entry name" value="REC"/>
    <property type="match status" value="1"/>
</dbReference>
<protein>
    <submittedName>
        <fullName evidence="4">CheY-like protein</fullName>
    </submittedName>
</protein>
<dbReference type="AlphaFoldDB" id="F5YFS3"/>